<dbReference type="InterPro" id="IPR035906">
    <property type="entry name" value="MetI-like_sf"/>
</dbReference>
<accession>A0A316JQS6</accession>
<reference evidence="9 10" key="1">
    <citation type="submission" date="2018-05" db="EMBL/GenBank/DDBJ databases">
        <title>Comparative genomic sequence analysis between strain HN4 and CCM 8460T (Falsochrobactrum ovis) will provide more evidence to prove that HN4 is a new species of Falsochrobactrum.</title>
        <authorList>
            <person name="Lyu W."/>
            <person name="Sun L."/>
            <person name="Yao L."/>
        </authorList>
    </citation>
    <scope>NUCLEOTIDE SEQUENCE [LARGE SCALE GENOMIC DNA]</scope>
    <source>
        <strain evidence="9 10">HN4</strain>
    </source>
</reference>
<evidence type="ECO:0000313" key="9">
    <source>
        <dbReference type="EMBL" id="PWL17590.1"/>
    </source>
</evidence>
<evidence type="ECO:0000256" key="6">
    <source>
        <dbReference type="ARBA" id="ARBA00023136"/>
    </source>
</evidence>
<keyword evidence="2 7" id="KW-0813">Transport</keyword>
<keyword evidence="10" id="KW-1185">Reference proteome</keyword>
<keyword evidence="5 7" id="KW-1133">Transmembrane helix</keyword>
<organism evidence="9 10">
    <name type="scientific">Falsochrobactrum shanghaiense</name>
    <dbReference type="NCBI Taxonomy" id="2201899"/>
    <lineage>
        <taxon>Bacteria</taxon>
        <taxon>Pseudomonadati</taxon>
        <taxon>Pseudomonadota</taxon>
        <taxon>Alphaproteobacteria</taxon>
        <taxon>Hyphomicrobiales</taxon>
        <taxon>Brucellaceae</taxon>
        <taxon>Falsochrobactrum</taxon>
    </lineage>
</organism>
<feature type="transmembrane region" description="Helical" evidence="7">
    <location>
        <begin position="12"/>
        <end position="31"/>
    </location>
</feature>
<dbReference type="RefSeq" id="WP_109707150.1">
    <property type="nucleotide sequence ID" value="NZ_QGDB01000004.1"/>
</dbReference>
<feature type="transmembrane region" description="Helical" evidence="7">
    <location>
        <begin position="226"/>
        <end position="252"/>
    </location>
</feature>
<dbReference type="PANTHER" id="PTHR43163">
    <property type="entry name" value="DIPEPTIDE TRANSPORT SYSTEM PERMEASE PROTEIN DPPB-RELATED"/>
    <property type="match status" value="1"/>
</dbReference>
<evidence type="ECO:0000259" key="8">
    <source>
        <dbReference type="PROSITE" id="PS50928"/>
    </source>
</evidence>
<evidence type="ECO:0000256" key="3">
    <source>
        <dbReference type="ARBA" id="ARBA00022475"/>
    </source>
</evidence>
<dbReference type="Pfam" id="PF19300">
    <property type="entry name" value="BPD_transp_1_N"/>
    <property type="match status" value="1"/>
</dbReference>
<feature type="domain" description="ABC transmembrane type-1" evidence="8">
    <location>
        <begin position="94"/>
        <end position="295"/>
    </location>
</feature>
<evidence type="ECO:0000256" key="2">
    <source>
        <dbReference type="ARBA" id="ARBA00022448"/>
    </source>
</evidence>
<protein>
    <submittedName>
        <fullName evidence="9">ABC transporter permease</fullName>
    </submittedName>
</protein>
<sequence>MIRFILFRTARTVFTILTVMTLTFVMLRLTGDPAAQLLPDNATEEVIAAFRAQWGLDRPIAVQYMHYLANLLTGDGGISIANGRPAITVASERIPATLLLTGTAFVLMLLIGLPVGIIAALRRGSLLDQSLMTVSTIGYSIPNFVFGIGLVYLLAVSFRLLPSSGSATWAHMILPVATLGLSGTAVLARFTRSAVLDVLHEPYIRAALASGETPRETILRHVLPNAAIPIITIMGFLVGGLVGGSIIVEQVFAWPGIGRLLVDTVGQRDFTVVQTLVMIFTIAITMANLAVDMIYGFLNPRIRTGGLG</sequence>
<name>A0A316JQS6_9HYPH</name>
<dbReference type="Gene3D" id="1.10.3720.10">
    <property type="entry name" value="MetI-like"/>
    <property type="match status" value="1"/>
</dbReference>
<comment type="caution">
    <text evidence="9">The sequence shown here is derived from an EMBL/GenBank/DDBJ whole genome shotgun (WGS) entry which is preliminary data.</text>
</comment>
<evidence type="ECO:0000313" key="10">
    <source>
        <dbReference type="Proteomes" id="UP000245865"/>
    </source>
</evidence>
<proteinExistence type="inferred from homology"/>
<feature type="transmembrane region" description="Helical" evidence="7">
    <location>
        <begin position="272"/>
        <end position="298"/>
    </location>
</feature>
<keyword evidence="3" id="KW-1003">Cell membrane</keyword>
<feature type="transmembrane region" description="Helical" evidence="7">
    <location>
        <begin position="141"/>
        <end position="161"/>
    </location>
</feature>
<evidence type="ECO:0000256" key="4">
    <source>
        <dbReference type="ARBA" id="ARBA00022692"/>
    </source>
</evidence>
<dbReference type="InterPro" id="IPR000515">
    <property type="entry name" value="MetI-like"/>
</dbReference>
<dbReference type="OrthoDB" id="9807402at2"/>
<dbReference type="EMBL" id="QGDB01000004">
    <property type="protein sequence ID" value="PWL17590.1"/>
    <property type="molecule type" value="Genomic_DNA"/>
</dbReference>
<dbReference type="GO" id="GO:0005886">
    <property type="term" value="C:plasma membrane"/>
    <property type="evidence" value="ECO:0007669"/>
    <property type="project" value="UniProtKB-SubCell"/>
</dbReference>
<gene>
    <name evidence="9" type="ORF">DKP76_12620</name>
</gene>
<comment type="similarity">
    <text evidence="7">Belongs to the binding-protein-dependent transport system permease family.</text>
</comment>
<feature type="transmembrane region" description="Helical" evidence="7">
    <location>
        <begin position="167"/>
        <end position="188"/>
    </location>
</feature>
<evidence type="ECO:0000256" key="1">
    <source>
        <dbReference type="ARBA" id="ARBA00004429"/>
    </source>
</evidence>
<dbReference type="Proteomes" id="UP000245865">
    <property type="component" value="Unassembled WGS sequence"/>
</dbReference>
<dbReference type="PROSITE" id="PS50928">
    <property type="entry name" value="ABC_TM1"/>
    <property type="match status" value="1"/>
</dbReference>
<comment type="subcellular location">
    <subcellularLocation>
        <location evidence="1">Cell inner membrane</location>
        <topology evidence="1">Multi-pass membrane protein</topology>
    </subcellularLocation>
    <subcellularLocation>
        <location evidence="7">Cell membrane</location>
        <topology evidence="7">Multi-pass membrane protein</topology>
    </subcellularLocation>
</comment>
<dbReference type="InterPro" id="IPR045621">
    <property type="entry name" value="BPD_transp_1_N"/>
</dbReference>
<keyword evidence="6 7" id="KW-0472">Membrane</keyword>
<dbReference type="PANTHER" id="PTHR43163:SF6">
    <property type="entry name" value="DIPEPTIDE TRANSPORT SYSTEM PERMEASE PROTEIN DPPB-RELATED"/>
    <property type="match status" value="1"/>
</dbReference>
<keyword evidence="4 7" id="KW-0812">Transmembrane</keyword>
<dbReference type="SUPFAM" id="SSF161098">
    <property type="entry name" value="MetI-like"/>
    <property type="match status" value="1"/>
</dbReference>
<feature type="transmembrane region" description="Helical" evidence="7">
    <location>
        <begin position="98"/>
        <end position="121"/>
    </location>
</feature>
<dbReference type="Pfam" id="PF00528">
    <property type="entry name" value="BPD_transp_1"/>
    <property type="match status" value="1"/>
</dbReference>
<dbReference type="AlphaFoldDB" id="A0A316JQS6"/>
<dbReference type="GO" id="GO:0071916">
    <property type="term" value="F:dipeptide transmembrane transporter activity"/>
    <property type="evidence" value="ECO:0007669"/>
    <property type="project" value="TreeGrafter"/>
</dbReference>
<evidence type="ECO:0000256" key="5">
    <source>
        <dbReference type="ARBA" id="ARBA00022989"/>
    </source>
</evidence>
<dbReference type="CDD" id="cd06261">
    <property type="entry name" value="TM_PBP2"/>
    <property type="match status" value="1"/>
</dbReference>
<evidence type="ECO:0000256" key="7">
    <source>
        <dbReference type="RuleBase" id="RU363032"/>
    </source>
</evidence>